<dbReference type="InterPro" id="IPR002818">
    <property type="entry name" value="DJ-1/PfpI"/>
</dbReference>
<dbReference type="PANTHER" id="PTHR48094">
    <property type="entry name" value="PROTEIN/NUCLEIC ACID DEGLYCASE DJ-1-RELATED"/>
    <property type="match status" value="1"/>
</dbReference>
<evidence type="ECO:0000313" key="4">
    <source>
        <dbReference type="Proteomes" id="UP000230273"/>
    </source>
</evidence>
<feature type="domain" description="DJ-1/PfpI" evidence="2">
    <location>
        <begin position="55"/>
        <end position="222"/>
    </location>
</feature>
<sequence>MRNIILSPTATIISFLSLFAIVLLVGVWAFVNLKSIVTPASMALKYDMSTLQNKSIVIIVAFRDFRDEEYFVPKEILEQVGADIKTASNQKGTAIGADGGEVNVDFLVSEIKPENFDAIVFIGGPGALEYLDNEDSYKLAKETVANGKVLSAICIAPAILAKAGVLQGKNATVWSSAMDKSAVKILKDNGAIYQNAVVVTDGKIVTGNGPQAAEEFAEALIRTLTAK</sequence>
<accession>A0A2G9YWZ0</accession>
<evidence type="ECO:0000256" key="1">
    <source>
        <dbReference type="SAM" id="Phobius"/>
    </source>
</evidence>
<dbReference type="SUPFAM" id="SSF52317">
    <property type="entry name" value="Class I glutamine amidotransferase-like"/>
    <property type="match status" value="1"/>
</dbReference>
<feature type="transmembrane region" description="Helical" evidence="1">
    <location>
        <begin position="12"/>
        <end position="31"/>
    </location>
</feature>
<dbReference type="Pfam" id="PF01965">
    <property type="entry name" value="DJ-1_PfpI"/>
    <property type="match status" value="1"/>
</dbReference>
<dbReference type="InterPro" id="IPR050325">
    <property type="entry name" value="Prot/Nucl_acid_deglycase"/>
</dbReference>
<comment type="caution">
    <text evidence="3">The sequence shown here is derived from an EMBL/GenBank/DDBJ whole genome shotgun (WGS) entry which is preliminary data.</text>
</comment>
<evidence type="ECO:0000313" key="3">
    <source>
        <dbReference type="EMBL" id="PIP23709.1"/>
    </source>
</evidence>
<name>A0A2G9YWZ0_9BACT</name>
<dbReference type="PANTHER" id="PTHR48094:SF12">
    <property type="entry name" value="PARKINSON DISEASE PROTEIN 7 HOMOLOG"/>
    <property type="match status" value="1"/>
</dbReference>
<dbReference type="Proteomes" id="UP000230273">
    <property type="component" value="Unassembled WGS sequence"/>
</dbReference>
<proteinExistence type="predicted"/>
<gene>
    <name evidence="3" type="ORF">COX36_01840</name>
</gene>
<reference evidence="3 4" key="1">
    <citation type="submission" date="2017-09" db="EMBL/GenBank/DDBJ databases">
        <title>Depth-based differentiation of microbial function through sediment-hosted aquifers and enrichment of novel symbionts in the deep terrestrial subsurface.</title>
        <authorList>
            <person name="Probst A.J."/>
            <person name="Ladd B."/>
            <person name="Jarett J.K."/>
            <person name="Geller-Mcgrath D.E."/>
            <person name="Sieber C.M."/>
            <person name="Emerson J.B."/>
            <person name="Anantharaman K."/>
            <person name="Thomas B.C."/>
            <person name="Malmstrom R."/>
            <person name="Stieglmeier M."/>
            <person name="Klingl A."/>
            <person name="Woyke T."/>
            <person name="Ryan C.M."/>
            <person name="Banfield J.F."/>
        </authorList>
    </citation>
    <scope>NUCLEOTIDE SEQUENCE [LARGE SCALE GENOMIC DNA]</scope>
    <source>
        <strain evidence="3">CG23_combo_of_CG06-09_8_20_14_all_38_19</strain>
    </source>
</reference>
<keyword evidence="1" id="KW-0472">Membrane</keyword>
<dbReference type="CDD" id="cd03135">
    <property type="entry name" value="GATase1_DJ-1"/>
    <property type="match status" value="1"/>
</dbReference>
<dbReference type="InterPro" id="IPR029062">
    <property type="entry name" value="Class_I_gatase-like"/>
</dbReference>
<dbReference type="Gene3D" id="3.40.50.880">
    <property type="match status" value="1"/>
</dbReference>
<keyword evidence="1" id="KW-0812">Transmembrane</keyword>
<dbReference type="GO" id="GO:0005737">
    <property type="term" value="C:cytoplasm"/>
    <property type="evidence" value="ECO:0007669"/>
    <property type="project" value="TreeGrafter"/>
</dbReference>
<evidence type="ECO:0000259" key="2">
    <source>
        <dbReference type="Pfam" id="PF01965"/>
    </source>
</evidence>
<protein>
    <submittedName>
        <fullName evidence="3">Thiamine biosynthesis protein ThiJ</fullName>
    </submittedName>
</protein>
<dbReference type="AlphaFoldDB" id="A0A2G9YWZ0"/>
<keyword evidence="1" id="KW-1133">Transmembrane helix</keyword>
<organism evidence="3 4">
    <name type="scientific">Candidatus Nealsonbacteria bacterium CG23_combo_of_CG06-09_8_20_14_all_38_19</name>
    <dbReference type="NCBI Taxonomy" id="1974721"/>
    <lineage>
        <taxon>Bacteria</taxon>
        <taxon>Candidatus Nealsoniibacteriota</taxon>
    </lineage>
</organism>
<dbReference type="EMBL" id="PCRP01000029">
    <property type="protein sequence ID" value="PIP23709.1"/>
    <property type="molecule type" value="Genomic_DNA"/>
</dbReference>